<dbReference type="InterPro" id="IPR029018">
    <property type="entry name" value="Hex-like_dom2"/>
</dbReference>
<evidence type="ECO:0000256" key="6">
    <source>
        <dbReference type="ARBA" id="ARBA00023326"/>
    </source>
</evidence>
<feature type="domain" description="Alpha glucuronidase N-terminal" evidence="10">
    <location>
        <begin position="27"/>
        <end position="146"/>
    </location>
</feature>
<evidence type="ECO:0000256" key="3">
    <source>
        <dbReference type="ARBA" id="ARBA00022801"/>
    </source>
</evidence>
<evidence type="ECO:0000313" key="13">
    <source>
        <dbReference type="EMBL" id="SHJ66248.1"/>
    </source>
</evidence>
<dbReference type="EMBL" id="FRAA01000001">
    <property type="protein sequence ID" value="SHJ66248.1"/>
    <property type="molecule type" value="Genomic_DNA"/>
</dbReference>
<comment type="catalytic activity">
    <reaction evidence="9">
        <text>Hydrolysis of (1-&gt;2)-alpha-D-(4-O-methyl)glucuronosyl links in the main chain of hardwood xylans.</text>
        <dbReference type="EC" id="3.2.1.131"/>
    </reaction>
</comment>
<feature type="domain" description="Glycosyl hydrolase family 67 C-terminal" evidence="11">
    <location>
        <begin position="468"/>
        <end position="692"/>
    </location>
</feature>
<dbReference type="Gene3D" id="3.30.379.10">
    <property type="entry name" value="Chitobiase/beta-hexosaminidase domain 2-like"/>
    <property type="match status" value="1"/>
</dbReference>
<keyword evidence="2 7" id="KW-0858">Xylan degradation</keyword>
<evidence type="ECO:0000256" key="5">
    <source>
        <dbReference type="ARBA" id="ARBA00023295"/>
    </source>
</evidence>
<dbReference type="Proteomes" id="UP000184474">
    <property type="component" value="Unassembled WGS sequence"/>
</dbReference>
<keyword evidence="6 9" id="KW-0624">Polysaccharide degradation</keyword>
<dbReference type="InterPro" id="IPR017853">
    <property type="entry name" value="GH"/>
</dbReference>
<dbReference type="EC" id="3.2.1.131" evidence="9"/>
<evidence type="ECO:0000259" key="10">
    <source>
        <dbReference type="Pfam" id="PF03648"/>
    </source>
</evidence>
<evidence type="ECO:0000256" key="1">
    <source>
        <dbReference type="ARBA" id="ARBA00008833"/>
    </source>
</evidence>
<dbReference type="Gene3D" id="3.20.20.80">
    <property type="entry name" value="Glycosidases"/>
    <property type="match status" value="1"/>
</dbReference>
<feature type="active site" description="Proton acceptor" evidence="8">
    <location>
        <position position="381"/>
    </location>
</feature>
<feature type="active site" description="Proton acceptor" evidence="8">
    <location>
        <position position="409"/>
    </location>
</feature>
<keyword evidence="3 7" id="KW-0378">Hydrolase</keyword>
<dbReference type="InterPro" id="IPR037054">
    <property type="entry name" value="A-glucoronidase_C_sf"/>
</dbReference>
<reference evidence="14" key="1">
    <citation type="submission" date="2016-11" db="EMBL/GenBank/DDBJ databases">
        <authorList>
            <person name="Varghese N."/>
            <person name="Submissions S."/>
        </authorList>
    </citation>
    <scope>NUCLEOTIDE SEQUENCE [LARGE SCALE GENOMIC DNA]</scope>
    <source>
        <strain evidence="14">DSM 26134</strain>
    </source>
</reference>
<dbReference type="Pfam" id="PF07488">
    <property type="entry name" value="Glyco_hydro_67M"/>
    <property type="match status" value="1"/>
</dbReference>
<comment type="similarity">
    <text evidence="1 7 9">Belongs to the glycosyl hydrolase 67 family.</text>
</comment>
<dbReference type="GO" id="GO:0045493">
    <property type="term" value="P:xylan catabolic process"/>
    <property type="evidence" value="ECO:0007669"/>
    <property type="project" value="UniProtKB-KW"/>
</dbReference>
<dbReference type="GO" id="GO:0046559">
    <property type="term" value="F:alpha-glucuronidase activity"/>
    <property type="evidence" value="ECO:0007669"/>
    <property type="project" value="InterPro"/>
</dbReference>
<dbReference type="PANTHER" id="PTHR39207:SF1">
    <property type="entry name" value="ALPHA-GLUCURONIDASE A"/>
    <property type="match status" value="1"/>
</dbReference>
<evidence type="ECO:0000256" key="2">
    <source>
        <dbReference type="ARBA" id="ARBA00022651"/>
    </source>
</evidence>
<dbReference type="Pfam" id="PF07477">
    <property type="entry name" value="Glyco_hydro_67C"/>
    <property type="match status" value="1"/>
</dbReference>
<dbReference type="PIRSF" id="PIRSF029900">
    <property type="entry name" value="Alpha-glucuronds"/>
    <property type="match status" value="1"/>
</dbReference>
<evidence type="ECO:0000313" key="14">
    <source>
        <dbReference type="Proteomes" id="UP000184474"/>
    </source>
</evidence>
<evidence type="ECO:0000256" key="9">
    <source>
        <dbReference type="RuleBase" id="RU361198"/>
    </source>
</evidence>
<dbReference type="Gene3D" id="3.90.1330.10">
    <property type="entry name" value="Alpha-glucuronidase, C-terminal domain"/>
    <property type="match status" value="1"/>
</dbReference>
<evidence type="ECO:0000256" key="7">
    <source>
        <dbReference type="PIRNR" id="PIRNR029900"/>
    </source>
</evidence>
<evidence type="ECO:0000256" key="8">
    <source>
        <dbReference type="PIRSR" id="PIRSR029900-1"/>
    </source>
</evidence>
<keyword evidence="5 7" id="KW-0326">Glycosidase</keyword>
<accession>A0A1M6L4W6</accession>
<name>A0A1M6L4W6_REIAG</name>
<dbReference type="InterPro" id="IPR011099">
    <property type="entry name" value="Glyco_hydro_67_C"/>
</dbReference>
<dbReference type="InterPro" id="IPR011100">
    <property type="entry name" value="Glyco_hydro_67_cat"/>
</dbReference>
<dbReference type="Pfam" id="PF03648">
    <property type="entry name" value="Glyco_hydro_67N"/>
    <property type="match status" value="1"/>
</dbReference>
<protein>
    <recommendedName>
        <fullName evidence="9">Xylan alpha-1,2-glucuronidase</fullName>
        <ecNumber evidence="9">3.2.1.131</ecNumber>
    </recommendedName>
</protein>
<feature type="active site" description="Proton donor" evidence="8">
    <location>
        <position position="307"/>
    </location>
</feature>
<comment type="subunit">
    <text evidence="9">Homodimer.</text>
</comment>
<dbReference type="STRING" id="156994.SAMN04488028_101825"/>
<feature type="domain" description="Glycosyl hydrolase family 67 catalytic" evidence="12">
    <location>
        <begin position="150"/>
        <end position="467"/>
    </location>
</feature>
<proteinExistence type="inferred from homology"/>
<keyword evidence="4 9" id="KW-0119">Carbohydrate metabolism</keyword>
<dbReference type="InterPro" id="IPR011395">
    <property type="entry name" value="Glyco_hydro_67_aGlcAse"/>
</dbReference>
<evidence type="ECO:0000259" key="12">
    <source>
        <dbReference type="Pfam" id="PF07488"/>
    </source>
</evidence>
<evidence type="ECO:0000256" key="4">
    <source>
        <dbReference type="ARBA" id="ARBA00023277"/>
    </source>
</evidence>
<dbReference type="AlphaFoldDB" id="A0A1M6L4W6"/>
<sequence length="718" mass="81434">MKHMKKILLIYLVLWSYVATAEDGHGLWLRYTPISQEAVLTEYLQTVDHFEVHTSSETGLLIHEELTNGLTSMYQQELVATEGLEHSLQVCKTDHSLVKGLGIDAGIKEQIGAEGFLLRSVQREGKSFLLLTANTDIGLYYGTFHLLRLIQTEQSLVGLDVVEYPRIETRMLNHWDNLDRSSERGYAGFAIWDWHRLPDYLDPIYAEYARANASIGINAMVPVNVNSNALILTPMYLEKVKALADLLRPYGIKMYLTARFSAPSEIGGLATSDPLDPGVAAWWADKAKEIYSYVPDFGGFLVKANSEGQPGPHDYHRNHAEGANMLAKALAPHGGQVIWRAFVYSEENPVDRHMQANDQFVPLDGQFDDNVSIQVKNGAIDFQPREPFHPLFSAMKETRLAMEFQITQEYLGQATQLVYLGTYYEECLDAQIGIKKATVSEVIEGQSNEQEHSVIAGVANIGTDRNWTGHLFGQSNWYAFGRLAWNPDLGADAIADEWIAMAFDHDPQVHATIKDIMMHSREAAVNYMTPLGLHHLMATGHHYGPGPWVSELGRPEWNPVYYHRADSFGIGFDRTAKGSGAVLQYQKSIAKKFGNLKSCPEEYLLWFHHVSWDYEMQSGRTLWDEMGLHYQSGVDEVRRFASQWESLEGKVDARRFEEVQMLLTIHEKEAVWWKDASLLYFQTISNRPFPAEIETPKGSLAHYKRLRFPYAPGIKPQW</sequence>
<dbReference type="SUPFAM" id="SSF55545">
    <property type="entry name" value="beta-N-acetylhexosaminidase-like domain"/>
    <property type="match status" value="1"/>
</dbReference>
<organism evidence="13 14">
    <name type="scientific">Reichenbachiella agariperforans</name>
    <dbReference type="NCBI Taxonomy" id="156994"/>
    <lineage>
        <taxon>Bacteria</taxon>
        <taxon>Pseudomonadati</taxon>
        <taxon>Bacteroidota</taxon>
        <taxon>Cytophagia</taxon>
        <taxon>Cytophagales</taxon>
        <taxon>Reichenbachiellaceae</taxon>
        <taxon>Reichenbachiella</taxon>
    </lineage>
</organism>
<dbReference type="PANTHER" id="PTHR39207">
    <property type="entry name" value="ALPHA-GLUCURONIDASE A"/>
    <property type="match status" value="1"/>
</dbReference>
<gene>
    <name evidence="13" type="ORF">SAMN04488028_101825</name>
</gene>
<keyword evidence="14" id="KW-1185">Reference proteome</keyword>
<dbReference type="InterPro" id="IPR005154">
    <property type="entry name" value="Glyco_hydro_67_aGlcAse_N"/>
</dbReference>
<dbReference type="GO" id="GO:0033939">
    <property type="term" value="F:xylan alpha-1,2-glucuronosidase activity"/>
    <property type="evidence" value="ECO:0007669"/>
    <property type="project" value="UniProtKB-EC"/>
</dbReference>
<dbReference type="SUPFAM" id="SSF51445">
    <property type="entry name" value="(Trans)glycosidases"/>
    <property type="match status" value="1"/>
</dbReference>
<dbReference type="GO" id="GO:0005576">
    <property type="term" value="C:extracellular region"/>
    <property type="evidence" value="ECO:0007669"/>
    <property type="project" value="InterPro"/>
</dbReference>
<evidence type="ECO:0000259" key="11">
    <source>
        <dbReference type="Pfam" id="PF07477"/>
    </source>
</evidence>